<dbReference type="Gene3D" id="3.40.50.1820">
    <property type="entry name" value="alpha/beta hydrolase"/>
    <property type="match status" value="1"/>
</dbReference>
<dbReference type="NCBIfam" id="TIGR01840">
    <property type="entry name" value="esterase_phb"/>
    <property type="match status" value="1"/>
</dbReference>
<name>A0A4R5QIA7_9PROT</name>
<evidence type="ECO:0000313" key="5">
    <source>
        <dbReference type="Proteomes" id="UP000295096"/>
    </source>
</evidence>
<dbReference type="SUPFAM" id="SSF53474">
    <property type="entry name" value="alpha/beta-Hydrolases"/>
    <property type="match status" value="2"/>
</dbReference>
<evidence type="ECO:0000256" key="2">
    <source>
        <dbReference type="ARBA" id="ARBA00022801"/>
    </source>
</evidence>
<accession>A0A4R5QIA7</accession>
<dbReference type="EMBL" id="SMSJ01000007">
    <property type="protein sequence ID" value="TDH63114.1"/>
    <property type="molecule type" value="Genomic_DNA"/>
</dbReference>
<dbReference type="PANTHER" id="PTHR43037:SF1">
    <property type="entry name" value="BLL1128 PROTEIN"/>
    <property type="match status" value="1"/>
</dbReference>
<dbReference type="OrthoDB" id="9767239at2"/>
<organism evidence="4 5">
    <name type="scientific">Dankookia rubra</name>
    <dbReference type="NCBI Taxonomy" id="1442381"/>
    <lineage>
        <taxon>Bacteria</taxon>
        <taxon>Pseudomonadati</taxon>
        <taxon>Pseudomonadota</taxon>
        <taxon>Alphaproteobacteria</taxon>
        <taxon>Acetobacterales</taxon>
        <taxon>Roseomonadaceae</taxon>
        <taxon>Dankookia</taxon>
    </lineage>
</organism>
<dbReference type="InterPro" id="IPR010126">
    <property type="entry name" value="Esterase_phb"/>
</dbReference>
<dbReference type="GO" id="GO:0005576">
    <property type="term" value="C:extracellular region"/>
    <property type="evidence" value="ECO:0007669"/>
    <property type="project" value="InterPro"/>
</dbReference>
<evidence type="ECO:0000313" key="4">
    <source>
        <dbReference type="EMBL" id="TDH63114.1"/>
    </source>
</evidence>
<dbReference type="InterPro" id="IPR050955">
    <property type="entry name" value="Plant_Biomass_Hydrol_Est"/>
</dbReference>
<protein>
    <submittedName>
        <fullName evidence="4">PHB depolymerase family esterase</fullName>
    </submittedName>
</protein>
<evidence type="ECO:0000256" key="3">
    <source>
        <dbReference type="SAM" id="MobiDB-lite"/>
    </source>
</evidence>
<reference evidence="4 5" key="1">
    <citation type="journal article" date="2016" name="J. Microbiol.">
        <title>Dankookia rubra gen. nov., sp. nov., an alphaproteobacterium isolated from sediment of a shallow stream.</title>
        <authorList>
            <person name="Kim W.H."/>
            <person name="Kim D.H."/>
            <person name="Kang K."/>
            <person name="Ahn T.Y."/>
        </authorList>
    </citation>
    <scope>NUCLEOTIDE SEQUENCE [LARGE SCALE GENOMIC DNA]</scope>
    <source>
        <strain evidence="4 5">JCM30602</strain>
    </source>
</reference>
<gene>
    <name evidence="4" type="ORF">E2C06_08760</name>
</gene>
<keyword evidence="5" id="KW-1185">Reference proteome</keyword>
<dbReference type="PANTHER" id="PTHR43037">
    <property type="entry name" value="UNNAMED PRODUCT-RELATED"/>
    <property type="match status" value="1"/>
</dbReference>
<dbReference type="Pfam" id="PF10503">
    <property type="entry name" value="Esterase_PHB"/>
    <property type="match status" value="1"/>
</dbReference>
<dbReference type="GO" id="GO:0016787">
    <property type="term" value="F:hydrolase activity"/>
    <property type="evidence" value="ECO:0007669"/>
    <property type="project" value="UniProtKB-KW"/>
</dbReference>
<dbReference type="Proteomes" id="UP000295096">
    <property type="component" value="Unassembled WGS sequence"/>
</dbReference>
<comment type="caution">
    <text evidence="4">The sequence shown here is derived from an EMBL/GenBank/DDBJ whole genome shotgun (WGS) entry which is preliminary data.</text>
</comment>
<dbReference type="AlphaFoldDB" id="A0A4R5QIA7"/>
<keyword evidence="1" id="KW-0732">Signal</keyword>
<sequence length="382" mass="40112">MLEFVPGNLSLGAPLVVALHGCTQSASGYDRGTGWSTLASRRGFALLLPEQRAANNANRCFNWFEPGNTQRDRGEPASIRQMVAHMVTRHRLDPKRVFVTGLSAGGAMTSVLLATYPDVFAAGAILAGLPLGAAQSMSEAFEAMATGRPRPAAERAAAVRDASPHRGPWPRVAVWQGDADITVRPANATEILKQWRALHGLDDAPEAGTPLGRAHRVELWRGPDGTPLIEHHAIAGMGHGVPIATAPDGAAPIGAAAPFMLDVGVASTNAIADFFGLGEAAPQPAAAPTLRRERPEPERTAQPGWLDRIIAVSRDGMARVAPAAPKAAEAPAAWLKKLLTGGPPPKRPGAATEEPEPPAAGKRIDPGQVIRRALRATGLLDR</sequence>
<evidence type="ECO:0000256" key="1">
    <source>
        <dbReference type="ARBA" id="ARBA00022729"/>
    </source>
</evidence>
<keyword evidence="2" id="KW-0378">Hydrolase</keyword>
<feature type="region of interest" description="Disordered" evidence="3">
    <location>
        <begin position="334"/>
        <end position="368"/>
    </location>
</feature>
<proteinExistence type="predicted"/>
<dbReference type="InterPro" id="IPR029058">
    <property type="entry name" value="AB_hydrolase_fold"/>
</dbReference>